<dbReference type="Proteomes" id="UP001285908">
    <property type="component" value="Unassembled WGS sequence"/>
</dbReference>
<dbReference type="GeneID" id="87873025"/>
<evidence type="ECO:0000313" key="2">
    <source>
        <dbReference type="Proteomes" id="UP001285908"/>
    </source>
</evidence>
<sequence length="59" mass="6730">TRRPEQPMVDPLHHQERTPRRAILSQALHITRGLAVSIEVQDDFQVCQIGQSHCKSSAR</sequence>
<dbReference type="RefSeq" id="XP_062689017.1">
    <property type="nucleotide sequence ID" value="XM_062835403.1"/>
</dbReference>
<proteinExistence type="predicted"/>
<comment type="caution">
    <text evidence="1">The sequence shown here is derived from an EMBL/GenBank/DDBJ whole genome shotgun (WGS) entry which is preliminary data.</text>
</comment>
<protein>
    <submittedName>
        <fullName evidence="1">Uncharacterized protein</fullName>
    </submittedName>
</protein>
<gene>
    <name evidence="1" type="ORF">B0T23DRAFT_324206</name>
</gene>
<reference evidence="1 2" key="1">
    <citation type="journal article" date="2023" name="Mol. Phylogenet. Evol.">
        <title>Genome-scale phylogeny and comparative genomics of the fungal order Sordariales.</title>
        <authorList>
            <person name="Hensen N."/>
            <person name="Bonometti L."/>
            <person name="Westerberg I."/>
            <person name="Brannstrom I.O."/>
            <person name="Guillou S."/>
            <person name="Cros-Aarteil S."/>
            <person name="Calhoun S."/>
            <person name="Haridas S."/>
            <person name="Kuo A."/>
            <person name="Mondo S."/>
            <person name="Pangilinan J."/>
            <person name="Riley R."/>
            <person name="LaButti K."/>
            <person name="Andreopoulos B."/>
            <person name="Lipzen A."/>
            <person name="Chen C."/>
            <person name="Yan M."/>
            <person name="Daum C."/>
            <person name="Ng V."/>
            <person name="Clum A."/>
            <person name="Steindorff A."/>
            <person name="Ohm R.A."/>
            <person name="Martin F."/>
            <person name="Silar P."/>
            <person name="Natvig D.O."/>
            <person name="Lalanne C."/>
            <person name="Gautier V."/>
            <person name="Ament-Velasquez S.L."/>
            <person name="Kruys A."/>
            <person name="Hutchinson M.I."/>
            <person name="Powell A.J."/>
            <person name="Barry K."/>
            <person name="Miller A.N."/>
            <person name="Grigoriev I.V."/>
            <person name="Debuchy R."/>
            <person name="Gladieux P."/>
            <person name="Hiltunen Thoren M."/>
            <person name="Johannesson H."/>
        </authorList>
    </citation>
    <scope>NUCLEOTIDE SEQUENCE [LARGE SCALE GENOMIC DNA]</scope>
    <source>
        <strain evidence="1 2">FGSC 10403</strain>
    </source>
</reference>
<name>A0AAJ0I046_9PEZI</name>
<dbReference type="EMBL" id="JAULSX010000008">
    <property type="protein sequence ID" value="KAK3486460.1"/>
    <property type="molecule type" value="Genomic_DNA"/>
</dbReference>
<organism evidence="1 2">
    <name type="scientific">Neurospora hispaniola</name>
    <dbReference type="NCBI Taxonomy" id="588809"/>
    <lineage>
        <taxon>Eukaryota</taxon>
        <taxon>Fungi</taxon>
        <taxon>Dikarya</taxon>
        <taxon>Ascomycota</taxon>
        <taxon>Pezizomycotina</taxon>
        <taxon>Sordariomycetes</taxon>
        <taxon>Sordariomycetidae</taxon>
        <taxon>Sordariales</taxon>
        <taxon>Sordariaceae</taxon>
        <taxon>Neurospora</taxon>
    </lineage>
</organism>
<accession>A0AAJ0I046</accession>
<feature type="non-terminal residue" evidence="1">
    <location>
        <position position="1"/>
    </location>
</feature>
<keyword evidence="2" id="KW-1185">Reference proteome</keyword>
<evidence type="ECO:0000313" key="1">
    <source>
        <dbReference type="EMBL" id="KAK3486460.1"/>
    </source>
</evidence>
<dbReference type="AlphaFoldDB" id="A0AAJ0I046"/>